<evidence type="ECO:0000256" key="1">
    <source>
        <dbReference type="ARBA" id="ARBA00009097"/>
    </source>
</evidence>
<keyword evidence="6" id="KW-1185">Reference proteome</keyword>
<accession>A0A8K0DGG2</accession>
<dbReference type="Proteomes" id="UP000801492">
    <property type="component" value="Unassembled WGS sequence"/>
</dbReference>
<dbReference type="PANTHER" id="PTHR46176:SF1">
    <property type="entry name" value="LD21662P"/>
    <property type="match status" value="1"/>
</dbReference>
<dbReference type="AlphaFoldDB" id="A0A8K0DGG2"/>
<organism evidence="5 6">
    <name type="scientific">Ignelater luminosus</name>
    <name type="common">Cucubano</name>
    <name type="synonym">Pyrophorus luminosus</name>
    <dbReference type="NCBI Taxonomy" id="2038154"/>
    <lineage>
        <taxon>Eukaryota</taxon>
        <taxon>Metazoa</taxon>
        <taxon>Ecdysozoa</taxon>
        <taxon>Arthropoda</taxon>
        <taxon>Hexapoda</taxon>
        <taxon>Insecta</taxon>
        <taxon>Pterygota</taxon>
        <taxon>Neoptera</taxon>
        <taxon>Endopterygota</taxon>
        <taxon>Coleoptera</taxon>
        <taxon>Polyphaga</taxon>
        <taxon>Elateriformia</taxon>
        <taxon>Elateroidea</taxon>
        <taxon>Elateridae</taxon>
        <taxon>Agrypninae</taxon>
        <taxon>Pyrophorini</taxon>
        <taxon>Ignelater</taxon>
    </lineage>
</organism>
<evidence type="ECO:0000313" key="6">
    <source>
        <dbReference type="Proteomes" id="UP000801492"/>
    </source>
</evidence>
<comment type="similarity">
    <text evidence="1">Belongs to the FAM76 family.</text>
</comment>
<gene>
    <name evidence="5" type="ORF">ILUMI_00451</name>
</gene>
<proteinExistence type="inferred from homology"/>
<feature type="compositionally biased region" description="Basic and acidic residues" evidence="4">
    <location>
        <begin position="163"/>
        <end position="173"/>
    </location>
</feature>
<evidence type="ECO:0008006" key="7">
    <source>
        <dbReference type="Google" id="ProtNLM"/>
    </source>
</evidence>
<evidence type="ECO:0000256" key="3">
    <source>
        <dbReference type="SAM" id="Coils"/>
    </source>
</evidence>
<evidence type="ECO:0000256" key="4">
    <source>
        <dbReference type="SAM" id="MobiDB-lite"/>
    </source>
</evidence>
<sequence length="328" mass="36737">MSASAPALFACSKCFSRHPFEDLSPGQQLCKECRGAFPVVKCTYCRSEFQQTTKGSTSTICKKCEQNVKAYGKPTACEYCNIIAAFIGNKCQRCTNSEIKYGPPVNCEQCKQKCAFDRHDDDKKVDGKLLCWLCTLSFKRALAKTKQGDAERRAHLKMTQLRQSKDKHKEGKLRGHNKRPHRMDVTKMPASDNDNGPPNKAARNNAGPGLIRAELDPNSSDHVVAMTQLKEQIASLQKQLSIKDSQMLSKDKMITELKAKHFTTETELRNKMKNAQKEHEDKCDQLNIKIQNLLKEIASLSKVNKRERLAAARENANSGSGTDSPSIQ</sequence>
<keyword evidence="2 3" id="KW-0175">Coiled coil</keyword>
<reference evidence="5" key="1">
    <citation type="submission" date="2019-08" db="EMBL/GenBank/DDBJ databases">
        <title>The genome of the North American firefly Photinus pyralis.</title>
        <authorList>
            <consortium name="Photinus pyralis genome working group"/>
            <person name="Fallon T.R."/>
            <person name="Sander Lower S.E."/>
            <person name="Weng J.-K."/>
        </authorList>
    </citation>
    <scope>NUCLEOTIDE SEQUENCE</scope>
    <source>
        <strain evidence="5">TRF0915ILg1</strain>
        <tissue evidence="5">Whole body</tissue>
    </source>
</reference>
<dbReference type="PANTHER" id="PTHR46176">
    <property type="entry name" value="LD21662P"/>
    <property type="match status" value="1"/>
</dbReference>
<name>A0A8K0DGG2_IGNLU</name>
<protein>
    <recommendedName>
        <fullName evidence="7">Protein FAM76A</fullName>
    </recommendedName>
</protein>
<comment type="caution">
    <text evidence="5">The sequence shown here is derived from an EMBL/GenBank/DDBJ whole genome shotgun (WGS) entry which is preliminary data.</text>
</comment>
<evidence type="ECO:0000256" key="2">
    <source>
        <dbReference type="ARBA" id="ARBA00023054"/>
    </source>
</evidence>
<dbReference type="GO" id="GO:0016607">
    <property type="term" value="C:nuclear speck"/>
    <property type="evidence" value="ECO:0007669"/>
    <property type="project" value="TreeGrafter"/>
</dbReference>
<dbReference type="Pfam" id="PF16046">
    <property type="entry name" value="FAM76"/>
    <property type="match status" value="1"/>
</dbReference>
<dbReference type="OrthoDB" id="3689at2759"/>
<feature type="region of interest" description="Disordered" evidence="4">
    <location>
        <begin position="145"/>
        <end position="212"/>
    </location>
</feature>
<evidence type="ECO:0000313" key="5">
    <source>
        <dbReference type="EMBL" id="KAF2905738.1"/>
    </source>
</evidence>
<dbReference type="EMBL" id="VTPC01000450">
    <property type="protein sequence ID" value="KAF2905738.1"/>
    <property type="molecule type" value="Genomic_DNA"/>
</dbReference>
<feature type="coiled-coil region" evidence="3">
    <location>
        <begin position="226"/>
        <end position="303"/>
    </location>
</feature>
<dbReference type="InterPro" id="IPR032017">
    <property type="entry name" value="FAM76"/>
</dbReference>